<dbReference type="NCBIfam" id="NF000689">
    <property type="entry name" value="PRK00035.2-1"/>
    <property type="match status" value="1"/>
</dbReference>
<keyword evidence="7" id="KW-0479">Metal-binding</keyword>
<dbReference type="InterPro" id="IPR033644">
    <property type="entry name" value="Ferrochelatase_C"/>
</dbReference>
<dbReference type="GO" id="GO:0006783">
    <property type="term" value="P:heme biosynthetic process"/>
    <property type="evidence" value="ECO:0007669"/>
    <property type="project" value="UniProtKB-UniRule"/>
</dbReference>
<dbReference type="AlphaFoldDB" id="A0A1U7CQN1"/>
<feature type="binding site" evidence="7">
    <location>
        <position position="200"/>
    </location>
    <ligand>
        <name>Fe(2+)</name>
        <dbReference type="ChEBI" id="CHEBI:29033"/>
    </ligand>
</feature>
<keyword evidence="7" id="KW-0963">Cytoplasm</keyword>
<dbReference type="Proteomes" id="UP000186309">
    <property type="component" value="Chromosome"/>
</dbReference>
<accession>A0A1U7CQN1</accession>
<proteinExistence type="inferred from homology"/>
<evidence type="ECO:0000256" key="6">
    <source>
        <dbReference type="ARBA" id="ARBA00024536"/>
    </source>
</evidence>
<comment type="catalytic activity">
    <reaction evidence="6">
        <text>Fe-coproporphyrin III + 2 H(+) = coproporphyrin III + Fe(2+)</text>
        <dbReference type="Rhea" id="RHEA:49572"/>
        <dbReference type="ChEBI" id="CHEBI:15378"/>
        <dbReference type="ChEBI" id="CHEBI:29033"/>
        <dbReference type="ChEBI" id="CHEBI:68438"/>
        <dbReference type="ChEBI" id="CHEBI:131725"/>
        <dbReference type="EC" id="4.99.1.9"/>
    </reaction>
    <physiologicalReaction direction="right-to-left" evidence="6">
        <dbReference type="Rhea" id="RHEA:49574"/>
    </physiologicalReaction>
</comment>
<dbReference type="EMBL" id="CP019082">
    <property type="protein sequence ID" value="APW61250.1"/>
    <property type="molecule type" value="Genomic_DNA"/>
</dbReference>
<comment type="function">
    <text evidence="7">Catalyzes the ferrous insertion into protoporphyrin IX.</text>
</comment>
<dbReference type="PANTHER" id="PTHR11108:SF1">
    <property type="entry name" value="FERROCHELATASE, MITOCHONDRIAL"/>
    <property type="match status" value="1"/>
</dbReference>
<dbReference type="SUPFAM" id="SSF53800">
    <property type="entry name" value="Chelatase"/>
    <property type="match status" value="1"/>
</dbReference>
<evidence type="ECO:0000313" key="10">
    <source>
        <dbReference type="Proteomes" id="UP000186309"/>
    </source>
</evidence>
<dbReference type="GO" id="GO:0004325">
    <property type="term" value="F:ferrochelatase activity"/>
    <property type="evidence" value="ECO:0007669"/>
    <property type="project" value="UniProtKB-UniRule"/>
</dbReference>
<comment type="catalytic activity">
    <reaction evidence="7">
        <text>heme b + 2 H(+) = protoporphyrin IX + Fe(2+)</text>
        <dbReference type="Rhea" id="RHEA:22584"/>
        <dbReference type="ChEBI" id="CHEBI:15378"/>
        <dbReference type="ChEBI" id="CHEBI:29033"/>
        <dbReference type="ChEBI" id="CHEBI:57306"/>
        <dbReference type="ChEBI" id="CHEBI:60344"/>
        <dbReference type="EC" id="4.98.1.1"/>
    </reaction>
</comment>
<evidence type="ECO:0000313" key="9">
    <source>
        <dbReference type="EMBL" id="APW61250.1"/>
    </source>
</evidence>
<keyword evidence="3 7" id="KW-0350">Heme biosynthesis</keyword>
<dbReference type="Gene3D" id="3.40.50.1400">
    <property type="match status" value="2"/>
</dbReference>
<dbReference type="CDD" id="cd03411">
    <property type="entry name" value="Ferrochelatase_N"/>
    <property type="match status" value="1"/>
</dbReference>
<dbReference type="NCBIfam" id="TIGR00109">
    <property type="entry name" value="hemH"/>
    <property type="match status" value="1"/>
</dbReference>
<comment type="pathway">
    <text evidence="7">Porphyrin-containing compound metabolism; protoheme biosynthesis; protoheme from protoporphyrin-IX: step 1/1.</text>
</comment>
<dbReference type="Pfam" id="PF00762">
    <property type="entry name" value="Ferrochelatase"/>
    <property type="match status" value="1"/>
</dbReference>
<dbReference type="GO" id="GO:0005737">
    <property type="term" value="C:cytoplasm"/>
    <property type="evidence" value="ECO:0007669"/>
    <property type="project" value="UniProtKB-SubCell"/>
</dbReference>
<organism evidence="9 10">
    <name type="scientific">Paludisphaera borealis</name>
    <dbReference type="NCBI Taxonomy" id="1387353"/>
    <lineage>
        <taxon>Bacteria</taxon>
        <taxon>Pseudomonadati</taxon>
        <taxon>Planctomycetota</taxon>
        <taxon>Planctomycetia</taxon>
        <taxon>Isosphaerales</taxon>
        <taxon>Isosphaeraceae</taxon>
        <taxon>Paludisphaera</taxon>
    </lineage>
</organism>
<evidence type="ECO:0000256" key="7">
    <source>
        <dbReference type="HAMAP-Rule" id="MF_00323"/>
    </source>
</evidence>
<name>A0A1U7CQN1_9BACT</name>
<dbReference type="GO" id="GO:0046872">
    <property type="term" value="F:metal ion binding"/>
    <property type="evidence" value="ECO:0007669"/>
    <property type="project" value="UniProtKB-KW"/>
</dbReference>
<keyword evidence="10" id="KW-1185">Reference proteome</keyword>
<reference evidence="10" key="1">
    <citation type="submission" date="2016-12" db="EMBL/GenBank/DDBJ databases">
        <title>Comparative genomics of four Isosphaeraceae planctomycetes: a common pool of plasmids and glycoside hydrolase genes.</title>
        <authorList>
            <person name="Ivanova A."/>
        </authorList>
    </citation>
    <scope>NUCLEOTIDE SEQUENCE [LARGE SCALE GENOMIC DNA]</scope>
    <source>
        <strain evidence="10">PX4</strain>
    </source>
</reference>
<sequence>MIRPELSVDQRTKCEIETTSEYDAILIVGFGGPEKPEDVMPFLENVTRGRNIPRERLEEVAEHYHHFGGVSPINEQVRSLMATLGPELRRHGVALPIYWGNRNWTPMLPDTLREMAAAGVKKSLAIVLAAYSSYSSCRQYREDIGRAREEVGPTAPEVAKTRVFYNHPEFITANADRVREALAKIPAEDRGEVPITFTAHSIPAAMAANSLYEEQLRETCRLVAAELNVDSRRWSLVYQSRSGRPGDLWLEPDILEHLRDVREQGAREVIVHPIGFLSDHMEVLYDLDEEAQQLCEKIGLNMVRSSTVGTHRGFVRMLCELVCERLQGAQEDEKRALGRFGPSHDECPLNCCLPPVRPQNLAHAQS</sequence>
<evidence type="ECO:0000256" key="1">
    <source>
        <dbReference type="ARBA" id="ARBA00007718"/>
    </source>
</evidence>
<dbReference type="CDD" id="cd00419">
    <property type="entry name" value="Ferrochelatase_C"/>
    <property type="match status" value="1"/>
</dbReference>
<dbReference type="PANTHER" id="PTHR11108">
    <property type="entry name" value="FERROCHELATASE"/>
    <property type="match status" value="1"/>
</dbReference>
<gene>
    <name evidence="7 9" type="primary">hemH</name>
    <name evidence="9" type="ORF">BSF38_02762</name>
</gene>
<evidence type="ECO:0000256" key="5">
    <source>
        <dbReference type="ARBA" id="ARBA00023244"/>
    </source>
</evidence>
<dbReference type="HAMAP" id="MF_00323">
    <property type="entry name" value="Ferrochelatase"/>
    <property type="match status" value="1"/>
</dbReference>
<keyword evidence="5 7" id="KW-0627">Porphyrin biosynthesis</keyword>
<dbReference type="InterPro" id="IPR001015">
    <property type="entry name" value="Ferrochelatase"/>
</dbReference>
<dbReference type="EC" id="4.98.1.1" evidence="7"/>
<dbReference type="InterPro" id="IPR033659">
    <property type="entry name" value="Ferrochelatase_N"/>
</dbReference>
<evidence type="ECO:0000256" key="4">
    <source>
        <dbReference type="ARBA" id="ARBA00023239"/>
    </source>
</evidence>
<keyword evidence="2 7" id="KW-0408">Iron</keyword>
<dbReference type="KEGG" id="pbor:BSF38_02762"/>
<dbReference type="RefSeq" id="WP_083712928.1">
    <property type="nucleotide sequence ID" value="NZ_CP019082.1"/>
</dbReference>
<evidence type="ECO:0000256" key="8">
    <source>
        <dbReference type="RuleBase" id="RU004185"/>
    </source>
</evidence>
<comment type="similarity">
    <text evidence="1 7 8">Belongs to the ferrochelatase family.</text>
</comment>
<evidence type="ECO:0000256" key="3">
    <source>
        <dbReference type="ARBA" id="ARBA00023133"/>
    </source>
</evidence>
<dbReference type="OrthoDB" id="9776380at2"/>
<evidence type="ECO:0000256" key="2">
    <source>
        <dbReference type="ARBA" id="ARBA00023004"/>
    </source>
</evidence>
<comment type="subcellular location">
    <subcellularLocation>
        <location evidence="7">Cytoplasm</location>
    </subcellularLocation>
</comment>
<keyword evidence="4 7" id="KW-0456">Lyase</keyword>
<dbReference type="STRING" id="1387353.BSF38_02762"/>
<protein>
    <recommendedName>
        <fullName evidence="7">Ferrochelatase</fullName>
        <ecNumber evidence="7">4.98.1.1</ecNumber>
    </recommendedName>
    <alternativeName>
        <fullName evidence="7">Heme synthase</fullName>
    </alternativeName>
    <alternativeName>
        <fullName evidence="7">Protoheme ferro-lyase</fullName>
    </alternativeName>
</protein>
<feature type="binding site" evidence="7">
    <location>
        <position position="282"/>
    </location>
    <ligand>
        <name>Fe(2+)</name>
        <dbReference type="ChEBI" id="CHEBI:29033"/>
    </ligand>
</feature>
<dbReference type="UniPathway" id="UPA00252">
    <property type="reaction ID" value="UER00325"/>
</dbReference>